<dbReference type="PATRIC" id="fig|43675.28.peg.1750"/>
<organism evidence="8">
    <name type="scientific">Rothia mucilaginosa</name>
    <dbReference type="NCBI Taxonomy" id="43675"/>
    <lineage>
        <taxon>Bacteria</taxon>
        <taxon>Bacillati</taxon>
        <taxon>Actinomycetota</taxon>
        <taxon>Actinomycetes</taxon>
        <taxon>Micrococcales</taxon>
        <taxon>Micrococcaceae</taxon>
        <taxon>Rothia</taxon>
    </lineage>
</organism>
<keyword evidence="2" id="KW-0813">Transport</keyword>
<keyword evidence="3" id="KW-0547">Nucleotide-binding</keyword>
<dbReference type="SMART" id="SM00382">
    <property type="entry name" value="AAA"/>
    <property type="match status" value="1"/>
</dbReference>
<accession>A0A0K2S1I7</accession>
<dbReference type="CDD" id="cd03230">
    <property type="entry name" value="ABC_DR_subfamily_A"/>
    <property type="match status" value="1"/>
</dbReference>
<feature type="region of interest" description="Disordered" evidence="6">
    <location>
        <begin position="1"/>
        <end position="38"/>
    </location>
</feature>
<evidence type="ECO:0000256" key="2">
    <source>
        <dbReference type="ARBA" id="ARBA00022448"/>
    </source>
</evidence>
<feature type="domain" description="ABC transporter" evidence="7">
    <location>
        <begin position="46"/>
        <end position="288"/>
    </location>
</feature>
<evidence type="ECO:0000313" key="9">
    <source>
        <dbReference type="Proteomes" id="UP000066203"/>
    </source>
</evidence>
<dbReference type="PANTHER" id="PTHR42711:SF16">
    <property type="entry name" value="ABC TRANSPORTER ATP-BINDING PROTEIN"/>
    <property type="match status" value="1"/>
</dbReference>
<evidence type="ECO:0000256" key="4">
    <source>
        <dbReference type="ARBA" id="ARBA00022840"/>
    </source>
</evidence>
<feature type="compositionally biased region" description="Polar residues" evidence="6">
    <location>
        <begin position="1"/>
        <end position="10"/>
    </location>
</feature>
<evidence type="ECO:0000256" key="6">
    <source>
        <dbReference type="SAM" id="MobiDB-lite"/>
    </source>
</evidence>
<evidence type="ECO:0000256" key="3">
    <source>
        <dbReference type="ARBA" id="ARBA00022741"/>
    </source>
</evidence>
<keyword evidence="4" id="KW-0067">ATP-binding</keyword>
<keyword evidence="5" id="KW-0046">Antibiotic resistance</keyword>
<dbReference type="Proteomes" id="UP000066203">
    <property type="component" value="Chromosome"/>
</dbReference>
<dbReference type="InterPro" id="IPR003593">
    <property type="entry name" value="AAA+_ATPase"/>
</dbReference>
<dbReference type="Pfam" id="PF00005">
    <property type="entry name" value="ABC_tran"/>
    <property type="match status" value="1"/>
</dbReference>
<dbReference type="AlphaFoldDB" id="A0A0K2S1I7"/>
<sequence>METTTAGQQNRPERASAVPTAHAEHHTEPSASPTARRRIITEEPALSIKDLIKEFKPSRAFRAKYPERLTASGLYRAVNKVNLRVFPGEVVVLLGANGAGKTTTLACAQGLLKPTRGTVRLLGENPLQADPELRAKVGIMLQDGGLPNAMHPIPLLEHISTMYTDPYPVEELAERLGIDAFNGTTIRRLSGGQKQRVSLAAALIGRPDVLFLDEPSAGLDPQSRNVVFDIIREQRELGTAIVLTTHLIDDAQKLADYVYIIENGTTVQEGTVSELIASDGTNRLQYSLNAPTPTREQLLPAHLRAGVELIEKVPYTPARDGAPSVPGEYELVGALRPEHLAAFTAALAERYLMPISLTMEPKTLEDVFLDISGRDIR</sequence>
<gene>
    <name evidence="8" type="ORF">RM6536_1707</name>
</gene>
<comment type="subcellular location">
    <subcellularLocation>
        <location evidence="1">Cell membrane</location>
        <topology evidence="1">Peripheral membrane protein</topology>
    </subcellularLocation>
</comment>
<reference evidence="9" key="1">
    <citation type="submission" date="2015-08" db="EMBL/GenBank/DDBJ databases">
        <title>Complete genome sequence of Rothia mucilaginosa strain NUM-Rm6536.</title>
        <authorList>
            <person name="Nambu T."/>
        </authorList>
    </citation>
    <scope>NUCLEOTIDE SEQUENCE [LARGE SCALE GENOMIC DNA]</scope>
    <source>
        <strain evidence="9">NUM-Rm6536</strain>
    </source>
</reference>
<dbReference type="InterPro" id="IPR027417">
    <property type="entry name" value="P-loop_NTPase"/>
</dbReference>
<dbReference type="GO" id="GO:0016887">
    <property type="term" value="F:ATP hydrolysis activity"/>
    <property type="evidence" value="ECO:0007669"/>
    <property type="project" value="InterPro"/>
</dbReference>
<dbReference type="PROSITE" id="PS00211">
    <property type="entry name" value="ABC_TRANSPORTER_1"/>
    <property type="match status" value="1"/>
</dbReference>
<evidence type="ECO:0000256" key="1">
    <source>
        <dbReference type="ARBA" id="ARBA00004202"/>
    </source>
</evidence>
<dbReference type="EMBL" id="AP014938">
    <property type="protein sequence ID" value="BAS20954.1"/>
    <property type="molecule type" value="Genomic_DNA"/>
</dbReference>
<dbReference type="InterPro" id="IPR003439">
    <property type="entry name" value="ABC_transporter-like_ATP-bd"/>
</dbReference>
<dbReference type="InterPro" id="IPR050763">
    <property type="entry name" value="ABC_transporter_ATP-binding"/>
</dbReference>
<name>A0A0K2S1I7_9MICC</name>
<dbReference type="SUPFAM" id="SSF52540">
    <property type="entry name" value="P-loop containing nucleoside triphosphate hydrolases"/>
    <property type="match status" value="1"/>
</dbReference>
<evidence type="ECO:0000256" key="5">
    <source>
        <dbReference type="ARBA" id="ARBA00023251"/>
    </source>
</evidence>
<dbReference type="InterPro" id="IPR017871">
    <property type="entry name" value="ABC_transporter-like_CS"/>
</dbReference>
<dbReference type="PANTHER" id="PTHR42711">
    <property type="entry name" value="ABC TRANSPORTER ATP-BINDING PROTEIN"/>
    <property type="match status" value="1"/>
</dbReference>
<dbReference type="GO" id="GO:0005524">
    <property type="term" value="F:ATP binding"/>
    <property type="evidence" value="ECO:0007669"/>
    <property type="project" value="UniProtKB-KW"/>
</dbReference>
<dbReference type="RefSeq" id="WP_060824823.1">
    <property type="nucleotide sequence ID" value="NZ_AP014938.1"/>
</dbReference>
<proteinExistence type="predicted"/>
<dbReference type="GO" id="GO:0046677">
    <property type="term" value="P:response to antibiotic"/>
    <property type="evidence" value="ECO:0007669"/>
    <property type="project" value="UniProtKB-KW"/>
</dbReference>
<evidence type="ECO:0000259" key="7">
    <source>
        <dbReference type="PROSITE" id="PS50893"/>
    </source>
</evidence>
<dbReference type="PROSITE" id="PS50893">
    <property type="entry name" value="ABC_TRANSPORTER_2"/>
    <property type="match status" value="1"/>
</dbReference>
<evidence type="ECO:0000313" key="8">
    <source>
        <dbReference type="EMBL" id="BAS20954.1"/>
    </source>
</evidence>
<protein>
    <submittedName>
        <fullName evidence="8">ABC-type multidrug transport system</fullName>
    </submittedName>
</protein>
<dbReference type="GO" id="GO:0005886">
    <property type="term" value="C:plasma membrane"/>
    <property type="evidence" value="ECO:0007669"/>
    <property type="project" value="UniProtKB-SubCell"/>
</dbReference>
<dbReference type="Gene3D" id="3.40.50.300">
    <property type="entry name" value="P-loop containing nucleotide triphosphate hydrolases"/>
    <property type="match status" value="1"/>
</dbReference>